<evidence type="ECO:0000313" key="2">
    <source>
        <dbReference type="Proteomes" id="UP000006415"/>
    </source>
</evidence>
<name>J0LLY2_9BIFI</name>
<gene>
    <name evidence="1" type="ORF">HMPREF9156_00712</name>
</gene>
<dbReference type="EMBL" id="AGZS01000003">
    <property type="protein sequence ID" value="EJD64837.1"/>
    <property type="molecule type" value="Genomic_DNA"/>
</dbReference>
<keyword evidence="2" id="KW-1185">Reference proteome</keyword>
<proteinExistence type="predicted"/>
<evidence type="ECO:0000313" key="1">
    <source>
        <dbReference type="EMBL" id="EJD64837.1"/>
    </source>
</evidence>
<dbReference type="STRING" id="857290.HMPREF9156_00712"/>
<accession>J0LLY2</accession>
<reference evidence="1 2" key="1">
    <citation type="submission" date="2012-01" db="EMBL/GenBank/DDBJ databases">
        <title>The Genome Sequence of Scardovia wiggsiae F0424.</title>
        <authorList>
            <consortium name="The Broad Institute Genome Sequencing Platform"/>
            <person name="Earl A."/>
            <person name="Ward D."/>
            <person name="Feldgarden M."/>
            <person name="Gevers D."/>
            <person name="Izard J."/>
            <person name="Ganesan A."/>
            <person name="Baranova O.V."/>
            <person name="Blanton J.M."/>
            <person name="Tanner A.C."/>
            <person name="Mathney J."/>
            <person name="Dewhirst F.E."/>
            <person name="Young S.K."/>
            <person name="Zeng Q."/>
            <person name="Gargeya S."/>
            <person name="Fitzgerald M."/>
            <person name="Haas B."/>
            <person name="Abouelleil A."/>
            <person name="Alvarado L."/>
            <person name="Arachchi H.M."/>
            <person name="Berlin A."/>
            <person name="Chapman S.B."/>
            <person name="Gearin G."/>
            <person name="Goldberg J."/>
            <person name="Griggs A."/>
            <person name="Gujja S."/>
            <person name="Hansen M."/>
            <person name="Heiman D."/>
            <person name="Howarth C."/>
            <person name="Larimer J."/>
            <person name="Lui A."/>
            <person name="MacDonald P.J.P."/>
            <person name="McCowen C."/>
            <person name="Montmayeur A."/>
            <person name="Murphy C."/>
            <person name="Neiman D."/>
            <person name="Pearson M."/>
            <person name="Priest M."/>
            <person name="Roberts A."/>
            <person name="Saif S."/>
            <person name="Shea T."/>
            <person name="Sisk P."/>
            <person name="Stolte C."/>
            <person name="Sykes S."/>
            <person name="Wortman J."/>
            <person name="Nusbaum C."/>
            <person name="Birren B."/>
        </authorList>
    </citation>
    <scope>NUCLEOTIDE SEQUENCE [LARGE SCALE GENOMIC DNA]</scope>
    <source>
        <strain evidence="1 2">F0424</strain>
    </source>
</reference>
<protein>
    <submittedName>
        <fullName evidence="1">Uncharacterized protein</fullName>
    </submittedName>
</protein>
<sequence length="65" mass="7078">MTPNAVKELESALAELKASDTLTFEEFSSEIESDFAVISESTVDIRTDFAAMGGSRPRRMGDFGD</sequence>
<comment type="caution">
    <text evidence="1">The sequence shown here is derived from an EMBL/GenBank/DDBJ whole genome shotgun (WGS) entry which is preliminary data.</text>
</comment>
<organism evidence="1 2">
    <name type="scientific">Scardovia wiggsiae F0424</name>
    <dbReference type="NCBI Taxonomy" id="857290"/>
    <lineage>
        <taxon>Bacteria</taxon>
        <taxon>Bacillati</taxon>
        <taxon>Actinomycetota</taxon>
        <taxon>Actinomycetes</taxon>
        <taxon>Bifidobacteriales</taxon>
        <taxon>Bifidobacteriaceae</taxon>
        <taxon>Scardovia</taxon>
    </lineage>
</organism>
<dbReference type="RefSeq" id="WP_007147776.1">
    <property type="nucleotide sequence ID" value="NZ_AKCI01000001.1"/>
</dbReference>
<dbReference type="AlphaFoldDB" id="J0LLY2"/>
<dbReference type="HOGENOM" id="CLU_2847365_0_0_11"/>
<dbReference type="Proteomes" id="UP000006415">
    <property type="component" value="Unassembled WGS sequence"/>
</dbReference>